<dbReference type="AlphaFoldDB" id="U1QAH3"/>
<accession>U1QAH3</accession>
<dbReference type="RefSeq" id="WP_009234272.1">
    <property type="nucleotide sequence ID" value="NZ_KE952093.1"/>
</dbReference>
<dbReference type="Proteomes" id="UP000016536">
    <property type="component" value="Unassembled WGS sequence"/>
</dbReference>
<sequence>MSQFIRRTSTLTDISFSDALHSESHMPLEGAEGPCPHNETKCGEVCRGMGYTGGYCHSWFNLICKCY</sequence>
<dbReference type="HOGENOM" id="CLU_2784560_0_0_11"/>
<protein>
    <submittedName>
        <fullName evidence="3">Arthropod defensin</fullName>
    </submittedName>
</protein>
<gene>
    <name evidence="3" type="ORF">HMPREF1979_01045</name>
</gene>
<reference evidence="3 4" key="1">
    <citation type="submission" date="2013-08" db="EMBL/GenBank/DDBJ databases">
        <authorList>
            <person name="Weinstock G."/>
            <person name="Sodergren E."/>
            <person name="Wylie T."/>
            <person name="Fulton L."/>
            <person name="Fulton R."/>
            <person name="Fronick C."/>
            <person name="O'Laughlin M."/>
            <person name="Godfrey J."/>
            <person name="Miner T."/>
            <person name="Herter B."/>
            <person name="Appelbaum E."/>
            <person name="Cordes M."/>
            <person name="Lek S."/>
            <person name="Wollam A."/>
            <person name="Pepin K.H."/>
            <person name="Palsikar V.B."/>
            <person name="Mitreva M."/>
            <person name="Wilson R.K."/>
        </authorList>
    </citation>
    <scope>NUCLEOTIDE SEQUENCE [LARGE SCALE GENOMIC DNA]</scope>
    <source>
        <strain evidence="3 4">F0542</strain>
    </source>
</reference>
<organism evidence="3 4">
    <name type="scientific">Actinomyces johnsonii F0542</name>
    <dbReference type="NCBI Taxonomy" id="1321818"/>
    <lineage>
        <taxon>Bacteria</taxon>
        <taxon>Bacillati</taxon>
        <taxon>Actinomycetota</taxon>
        <taxon>Actinomycetes</taxon>
        <taxon>Actinomycetales</taxon>
        <taxon>Actinomycetaceae</taxon>
        <taxon>Actinomyces</taxon>
    </lineage>
</organism>
<dbReference type="NCBIfam" id="NF038042">
    <property type="entry name" value="actinodefensin"/>
    <property type="match status" value="1"/>
</dbReference>
<comment type="caution">
    <text evidence="3">The sequence shown here is derived from an EMBL/GenBank/DDBJ whole genome shotgun (WGS) entry which is preliminary data.</text>
</comment>
<keyword evidence="4" id="KW-1185">Reference proteome</keyword>
<dbReference type="SUPFAM" id="SSF57095">
    <property type="entry name" value="Scorpion toxin-like"/>
    <property type="match status" value="1"/>
</dbReference>
<dbReference type="InterPro" id="IPR036574">
    <property type="entry name" value="Scorpion_toxin-like_sf"/>
</dbReference>
<dbReference type="Pfam" id="PF01097">
    <property type="entry name" value="Defensin_2"/>
    <property type="match status" value="1"/>
</dbReference>
<dbReference type="InterPro" id="IPR001542">
    <property type="entry name" value="Defensin_invertebrate/fungal"/>
</dbReference>
<evidence type="ECO:0000256" key="1">
    <source>
        <dbReference type="ARBA" id="ARBA00023157"/>
    </source>
</evidence>
<dbReference type="PROSITE" id="PS51378">
    <property type="entry name" value="INVERT_DEFENSINS"/>
    <property type="match status" value="1"/>
</dbReference>
<proteinExistence type="predicted"/>
<keyword evidence="1" id="KW-1015">Disulfide bond</keyword>
<feature type="domain" description="Invertebrate defensins family profile" evidence="2">
    <location>
        <begin position="32"/>
        <end position="67"/>
    </location>
</feature>
<dbReference type="Gene3D" id="3.30.30.10">
    <property type="entry name" value="Knottin, scorpion toxin-like"/>
    <property type="match status" value="1"/>
</dbReference>
<dbReference type="EMBL" id="AWSE01000048">
    <property type="protein sequence ID" value="ERH24790.1"/>
    <property type="molecule type" value="Genomic_DNA"/>
</dbReference>
<evidence type="ECO:0000259" key="2">
    <source>
        <dbReference type="PROSITE" id="PS51378"/>
    </source>
</evidence>
<evidence type="ECO:0000313" key="3">
    <source>
        <dbReference type="EMBL" id="ERH24790.1"/>
    </source>
</evidence>
<dbReference type="GO" id="GO:0006952">
    <property type="term" value="P:defense response"/>
    <property type="evidence" value="ECO:0007669"/>
    <property type="project" value="InterPro"/>
</dbReference>
<dbReference type="PATRIC" id="fig|1321818.3.peg.888"/>
<name>U1QAH3_9ACTO</name>
<evidence type="ECO:0000313" key="4">
    <source>
        <dbReference type="Proteomes" id="UP000016536"/>
    </source>
</evidence>